<dbReference type="Pfam" id="PF22148">
    <property type="entry name" value="Fervidolysin_NPro-like"/>
    <property type="match status" value="1"/>
</dbReference>
<feature type="chain" id="PRO_5014837819" description="Fervidolysin-like N-terminal prodomain domain-containing protein" evidence="1">
    <location>
        <begin position="25"/>
        <end position="131"/>
    </location>
</feature>
<proteinExistence type="predicted"/>
<protein>
    <recommendedName>
        <fullName evidence="2">Fervidolysin-like N-terminal prodomain domain-containing protein</fullName>
    </recommendedName>
</protein>
<dbReference type="EMBL" id="PFFQ01000023">
    <property type="protein sequence ID" value="PIW17470.1"/>
    <property type="molecule type" value="Genomic_DNA"/>
</dbReference>
<dbReference type="InterPro" id="IPR054399">
    <property type="entry name" value="Fervidolysin-like_N_prodom"/>
</dbReference>
<dbReference type="AlphaFoldDB" id="A0A2M7G615"/>
<evidence type="ECO:0000259" key="2">
    <source>
        <dbReference type="Pfam" id="PF22148"/>
    </source>
</evidence>
<accession>A0A2M7G615</accession>
<organism evidence="3 4">
    <name type="scientific">bacterium (Candidatus Blackallbacteria) CG17_big_fil_post_rev_8_21_14_2_50_48_46</name>
    <dbReference type="NCBI Taxonomy" id="2014261"/>
    <lineage>
        <taxon>Bacteria</taxon>
        <taxon>Candidatus Blackallbacteria</taxon>
    </lineage>
</organism>
<evidence type="ECO:0000313" key="3">
    <source>
        <dbReference type="EMBL" id="PIW17470.1"/>
    </source>
</evidence>
<evidence type="ECO:0000256" key="1">
    <source>
        <dbReference type="SAM" id="SignalP"/>
    </source>
</evidence>
<dbReference type="PROSITE" id="PS51257">
    <property type="entry name" value="PROKAR_LIPOPROTEIN"/>
    <property type="match status" value="1"/>
</dbReference>
<gene>
    <name evidence="3" type="ORF">COW36_08195</name>
</gene>
<name>A0A2M7G615_9BACT</name>
<reference evidence="3 4" key="1">
    <citation type="submission" date="2017-09" db="EMBL/GenBank/DDBJ databases">
        <title>Depth-based differentiation of microbial function through sediment-hosted aquifers and enrichment of novel symbionts in the deep terrestrial subsurface.</title>
        <authorList>
            <person name="Probst A.J."/>
            <person name="Ladd B."/>
            <person name="Jarett J.K."/>
            <person name="Geller-Mcgrath D.E."/>
            <person name="Sieber C.M."/>
            <person name="Emerson J.B."/>
            <person name="Anantharaman K."/>
            <person name="Thomas B.C."/>
            <person name="Malmstrom R."/>
            <person name="Stieglmeier M."/>
            <person name="Klingl A."/>
            <person name="Woyke T."/>
            <person name="Ryan C.M."/>
            <person name="Banfield J.F."/>
        </authorList>
    </citation>
    <scope>NUCLEOTIDE SEQUENCE [LARGE SCALE GENOMIC DNA]</scope>
    <source>
        <strain evidence="3">CG17_big_fil_post_rev_8_21_14_2_50_48_46</strain>
    </source>
</reference>
<sequence>MKSVKNILPILSTALLMTACGQTAVLPNSASSPALVQTYQAPANIGQIAVRFRQDASRTALGQFNSRYGLRTVNYHPQLNIYLMEPVNPRVNISSLIRTMGQDPAVVFAEINQEIKVTPVVDMQVKPIFNY</sequence>
<evidence type="ECO:0000313" key="4">
    <source>
        <dbReference type="Proteomes" id="UP000231019"/>
    </source>
</evidence>
<feature type="signal peptide" evidence="1">
    <location>
        <begin position="1"/>
        <end position="24"/>
    </location>
</feature>
<comment type="caution">
    <text evidence="3">The sequence shown here is derived from an EMBL/GenBank/DDBJ whole genome shotgun (WGS) entry which is preliminary data.</text>
</comment>
<dbReference type="Proteomes" id="UP000231019">
    <property type="component" value="Unassembled WGS sequence"/>
</dbReference>
<feature type="domain" description="Fervidolysin-like N-terminal prodomain" evidence="2">
    <location>
        <begin position="46"/>
        <end position="112"/>
    </location>
</feature>
<keyword evidence="1" id="KW-0732">Signal</keyword>